<dbReference type="Proteomes" id="UP000314986">
    <property type="component" value="Unassembled WGS sequence"/>
</dbReference>
<keyword evidence="3" id="KW-1003">Cell membrane</keyword>
<evidence type="ECO:0000256" key="8">
    <source>
        <dbReference type="SAM" id="Phobius"/>
    </source>
</evidence>
<dbReference type="InterPro" id="IPR002350">
    <property type="entry name" value="Kazal_dom"/>
</dbReference>
<organism evidence="10 11">
    <name type="scientific">Callorhinchus milii</name>
    <name type="common">Ghost shark</name>
    <dbReference type="NCBI Taxonomy" id="7868"/>
    <lineage>
        <taxon>Eukaryota</taxon>
        <taxon>Metazoa</taxon>
        <taxon>Chordata</taxon>
        <taxon>Craniata</taxon>
        <taxon>Vertebrata</taxon>
        <taxon>Chondrichthyes</taxon>
        <taxon>Holocephali</taxon>
        <taxon>Chimaeriformes</taxon>
        <taxon>Callorhinchidae</taxon>
        <taxon>Callorhinchus</taxon>
    </lineage>
</organism>
<dbReference type="GO" id="GO:0015347">
    <property type="term" value="F:sodium-independent organic anion transmembrane transporter activity"/>
    <property type="evidence" value="ECO:0007669"/>
    <property type="project" value="TreeGrafter"/>
</dbReference>
<dbReference type="PANTHER" id="PTHR11388">
    <property type="entry name" value="ORGANIC ANION TRANSPORTER"/>
    <property type="match status" value="1"/>
</dbReference>
<dbReference type="GO" id="GO:0016323">
    <property type="term" value="C:basolateral plasma membrane"/>
    <property type="evidence" value="ECO:0007669"/>
    <property type="project" value="TreeGrafter"/>
</dbReference>
<reference evidence="11" key="1">
    <citation type="journal article" date="2006" name="Science">
        <title>Ancient noncoding elements conserved in the human genome.</title>
        <authorList>
            <person name="Venkatesh B."/>
            <person name="Kirkness E.F."/>
            <person name="Loh Y.H."/>
            <person name="Halpern A.L."/>
            <person name="Lee A.P."/>
            <person name="Johnson J."/>
            <person name="Dandona N."/>
            <person name="Viswanathan L.D."/>
            <person name="Tay A."/>
            <person name="Venter J.C."/>
            <person name="Strausberg R.L."/>
            <person name="Brenner S."/>
        </authorList>
    </citation>
    <scope>NUCLEOTIDE SEQUENCE [LARGE SCALE GENOMIC DNA]</scope>
</reference>
<feature type="transmembrane region" description="Helical" evidence="8">
    <location>
        <begin position="250"/>
        <end position="266"/>
    </location>
</feature>
<feature type="transmembrane region" description="Helical" evidence="8">
    <location>
        <begin position="304"/>
        <end position="331"/>
    </location>
</feature>
<dbReference type="Ensembl" id="ENSCMIT00000043540.1">
    <property type="protein sequence ID" value="ENSCMIP00000042920.1"/>
    <property type="gene ID" value="ENSCMIG00000017833.1"/>
</dbReference>
<feature type="domain" description="Kazal-like" evidence="9">
    <location>
        <begin position="384"/>
        <end position="435"/>
    </location>
</feature>
<dbReference type="Pfam" id="PF07648">
    <property type="entry name" value="Kazal_2"/>
    <property type="match status" value="1"/>
</dbReference>
<evidence type="ECO:0000256" key="2">
    <source>
        <dbReference type="ARBA" id="ARBA00009657"/>
    </source>
</evidence>
<feature type="transmembrane region" description="Helical" evidence="8">
    <location>
        <begin position="71"/>
        <end position="93"/>
    </location>
</feature>
<dbReference type="Pfam" id="PF03137">
    <property type="entry name" value="OATP"/>
    <property type="match status" value="2"/>
</dbReference>
<keyword evidence="7" id="KW-1015">Disulfide bond</keyword>
<protein>
    <submittedName>
        <fullName evidence="10">Solute carrier organic anion transporter family member 4C1</fullName>
    </submittedName>
</protein>
<feature type="transmembrane region" description="Helical" evidence="8">
    <location>
        <begin position="455"/>
        <end position="478"/>
    </location>
</feature>
<reference evidence="10" key="5">
    <citation type="submission" date="2025-09" db="UniProtKB">
        <authorList>
            <consortium name="Ensembl"/>
        </authorList>
    </citation>
    <scope>IDENTIFICATION</scope>
</reference>
<dbReference type="InterPro" id="IPR036058">
    <property type="entry name" value="Kazal_dom_sf"/>
</dbReference>
<keyword evidence="11" id="KW-1185">Reference proteome</keyword>
<feature type="transmembrane region" description="Helical" evidence="8">
    <location>
        <begin position="105"/>
        <end position="128"/>
    </location>
</feature>
<feature type="transmembrane region" description="Helical" evidence="8">
    <location>
        <begin position="343"/>
        <end position="361"/>
    </location>
</feature>
<reference evidence="11" key="2">
    <citation type="journal article" date="2007" name="PLoS Biol.">
        <title>Survey sequencing and comparative analysis of the elephant shark (Callorhinchus milii) genome.</title>
        <authorList>
            <person name="Venkatesh B."/>
            <person name="Kirkness E.F."/>
            <person name="Loh Y.H."/>
            <person name="Halpern A.L."/>
            <person name="Lee A.P."/>
            <person name="Johnson J."/>
            <person name="Dandona N."/>
            <person name="Viswanathan L.D."/>
            <person name="Tay A."/>
            <person name="Venter J.C."/>
            <person name="Strausberg R.L."/>
            <person name="Brenner S."/>
        </authorList>
    </citation>
    <scope>NUCLEOTIDE SEQUENCE [LARGE SCALE GENOMIC DNA]</scope>
</reference>
<dbReference type="InParanoid" id="A0A4W3KCB1"/>
<feature type="transmembrane region" description="Helical" evidence="8">
    <location>
        <begin position="194"/>
        <end position="216"/>
    </location>
</feature>
<evidence type="ECO:0000256" key="6">
    <source>
        <dbReference type="ARBA" id="ARBA00023136"/>
    </source>
</evidence>
<dbReference type="STRING" id="7868.ENSCMIP00000042920"/>
<sequence>MFKLQLRTMDKGTDNPVCNEEIPNVRQTSTSPVQRISIKEDESQNLEEGSCGWGTFTPDCLKYCNTPKGYLLFYSLLAIVQGIIVNGLVNINLSTIEKRYNLASFYSGIISSSYDISFCALCLFVAFYGQKGHKPRWLTFSAFMLGLGSIVFCLPQFINGLYKYGAELKGSLCSFENNHCENCALLCSPNFNFLYIFILGQLLCGVGGVPLYTLGTAYIDECVPHEKSSLYIGCYFVFSVDLQINDSRWLGAWWIGFLMCWVLMMLKNSVFMCLTISTCTEMVSLAGLGTFLPKFMETQFGQTASQAAILGGLVLAPGAIFGQIISGIIISKLKLGCDKMIKMAIIMTTLALTCLAVFIFAKCDNVPLAGVNRPYESTITSNKFELEASCNANCSCLQSFYNPICGANGVQYFSACYGGCTHLTEQIYQNCSCIQNFNHTFVAHTGKCPSTCKQMPIIMCFLLIYVIFIFMSSIPVTVSTLRCVPDSQRSFSLGVQWVFVRLLGSIPGPVLFGAVIDKSCILWNEDDSGIKGACWVYNNARMVHLLVAISKFNSYQFCTIGCCILPTKYSVNPLYSIFCEKNEGEKACSPIADHLAVTPTVFLR</sequence>
<reference evidence="10" key="4">
    <citation type="submission" date="2025-08" db="UniProtKB">
        <authorList>
            <consortium name="Ensembl"/>
        </authorList>
    </citation>
    <scope>IDENTIFICATION</scope>
</reference>
<evidence type="ECO:0000313" key="10">
    <source>
        <dbReference type="Ensembl" id="ENSCMIP00000042920.1"/>
    </source>
</evidence>
<dbReference type="SUPFAM" id="SSF103473">
    <property type="entry name" value="MFS general substrate transporter"/>
    <property type="match status" value="1"/>
</dbReference>
<feature type="transmembrane region" description="Helical" evidence="8">
    <location>
        <begin position="228"/>
        <end position="244"/>
    </location>
</feature>
<comment type="similarity">
    <text evidence="2">Belongs to the organo anion transporter (TC 2.A.60) family.</text>
</comment>
<evidence type="ECO:0000256" key="3">
    <source>
        <dbReference type="ARBA" id="ARBA00022475"/>
    </source>
</evidence>
<evidence type="ECO:0000256" key="7">
    <source>
        <dbReference type="ARBA" id="ARBA00023157"/>
    </source>
</evidence>
<dbReference type="AlphaFoldDB" id="A0A4W3KCB1"/>
<name>A0A4W3KCB1_CALMI</name>
<dbReference type="SUPFAM" id="SSF100895">
    <property type="entry name" value="Kazal-type serine protease inhibitors"/>
    <property type="match status" value="1"/>
</dbReference>
<dbReference type="GO" id="GO:0043252">
    <property type="term" value="P:sodium-independent organic anion transport"/>
    <property type="evidence" value="ECO:0007669"/>
    <property type="project" value="TreeGrafter"/>
</dbReference>
<evidence type="ECO:0000256" key="5">
    <source>
        <dbReference type="ARBA" id="ARBA00022989"/>
    </source>
</evidence>
<keyword evidence="4 8" id="KW-0812">Transmembrane</keyword>
<accession>A0A4W3KCB1</accession>
<comment type="subcellular location">
    <subcellularLocation>
        <location evidence="1">Cell membrane</location>
        <topology evidence="1">Multi-pass membrane protein</topology>
    </subcellularLocation>
</comment>
<reference evidence="11" key="3">
    <citation type="journal article" date="2014" name="Nature">
        <title>Elephant shark genome provides unique insights into gnathostome evolution.</title>
        <authorList>
            <consortium name="International Elephant Shark Genome Sequencing Consortium"/>
            <person name="Venkatesh B."/>
            <person name="Lee A.P."/>
            <person name="Ravi V."/>
            <person name="Maurya A.K."/>
            <person name="Lian M.M."/>
            <person name="Swann J.B."/>
            <person name="Ohta Y."/>
            <person name="Flajnik M.F."/>
            <person name="Sutoh Y."/>
            <person name="Kasahara M."/>
            <person name="Hoon S."/>
            <person name="Gangu V."/>
            <person name="Roy S.W."/>
            <person name="Irimia M."/>
            <person name="Korzh V."/>
            <person name="Kondrychyn I."/>
            <person name="Lim Z.W."/>
            <person name="Tay B.H."/>
            <person name="Tohari S."/>
            <person name="Kong K.W."/>
            <person name="Ho S."/>
            <person name="Lorente-Galdos B."/>
            <person name="Quilez J."/>
            <person name="Marques-Bonet T."/>
            <person name="Raney B.J."/>
            <person name="Ingham P.W."/>
            <person name="Tay A."/>
            <person name="Hillier L.W."/>
            <person name="Minx P."/>
            <person name="Boehm T."/>
            <person name="Wilson R.K."/>
            <person name="Brenner S."/>
            <person name="Warren W.C."/>
        </authorList>
    </citation>
    <scope>NUCLEOTIDE SEQUENCE [LARGE SCALE GENOMIC DNA]</scope>
</reference>
<dbReference type="PROSITE" id="PS51465">
    <property type="entry name" value="KAZAL_2"/>
    <property type="match status" value="1"/>
</dbReference>
<dbReference type="PANTHER" id="PTHR11388:SF160">
    <property type="entry name" value="SOLUTE CARRIER ORGANIC ANION TRANSPORTER FAMILY MEMBER"/>
    <property type="match status" value="1"/>
</dbReference>
<dbReference type="InterPro" id="IPR004156">
    <property type="entry name" value="OATP"/>
</dbReference>
<dbReference type="Gene3D" id="1.20.1250.20">
    <property type="entry name" value="MFS general substrate transporter like domains"/>
    <property type="match status" value="2"/>
</dbReference>
<feature type="transmembrane region" description="Helical" evidence="8">
    <location>
        <begin position="498"/>
        <end position="516"/>
    </location>
</feature>
<proteinExistence type="inferred from homology"/>
<dbReference type="GeneTree" id="ENSGT01150000286985"/>
<dbReference type="InterPro" id="IPR036259">
    <property type="entry name" value="MFS_trans_sf"/>
</dbReference>
<evidence type="ECO:0000313" key="11">
    <source>
        <dbReference type="Proteomes" id="UP000314986"/>
    </source>
</evidence>
<keyword evidence="5 8" id="KW-1133">Transmembrane helix</keyword>
<evidence type="ECO:0000259" key="9">
    <source>
        <dbReference type="PROSITE" id="PS51465"/>
    </source>
</evidence>
<evidence type="ECO:0000256" key="1">
    <source>
        <dbReference type="ARBA" id="ARBA00004651"/>
    </source>
</evidence>
<feature type="transmembrane region" description="Helical" evidence="8">
    <location>
        <begin position="137"/>
        <end position="158"/>
    </location>
</feature>
<keyword evidence="6 8" id="KW-0472">Membrane</keyword>
<evidence type="ECO:0000256" key="4">
    <source>
        <dbReference type="ARBA" id="ARBA00022692"/>
    </source>
</evidence>